<evidence type="ECO:0000256" key="6">
    <source>
        <dbReference type="ARBA" id="ARBA00023306"/>
    </source>
</evidence>
<name>A0AAV7FWL7_DENCH</name>
<evidence type="ECO:0000256" key="7">
    <source>
        <dbReference type="ARBA" id="ARBA00024211"/>
    </source>
</evidence>
<keyword evidence="2" id="KW-0217">Developmental protein</keyword>
<evidence type="ECO:0000313" key="11">
    <source>
        <dbReference type="Proteomes" id="UP000775213"/>
    </source>
</evidence>
<evidence type="ECO:0000256" key="8">
    <source>
        <dbReference type="SAM" id="MobiDB-lite"/>
    </source>
</evidence>
<reference evidence="10 11" key="1">
    <citation type="journal article" date="2021" name="Hortic Res">
        <title>Chromosome-scale assembly of the Dendrobium chrysotoxum genome enhances the understanding of orchid evolution.</title>
        <authorList>
            <person name="Zhang Y."/>
            <person name="Zhang G.Q."/>
            <person name="Zhang D."/>
            <person name="Liu X.D."/>
            <person name="Xu X.Y."/>
            <person name="Sun W.H."/>
            <person name="Yu X."/>
            <person name="Zhu X."/>
            <person name="Wang Z.W."/>
            <person name="Zhao X."/>
            <person name="Zhong W.Y."/>
            <person name="Chen H."/>
            <person name="Yin W.L."/>
            <person name="Huang T."/>
            <person name="Niu S.C."/>
            <person name="Liu Z.J."/>
        </authorList>
    </citation>
    <scope>NUCLEOTIDE SEQUENCE [LARGE SCALE GENOMIC DNA]</scope>
    <source>
        <strain evidence="10">Lindl</strain>
    </source>
</reference>
<keyword evidence="11" id="KW-1185">Reference proteome</keyword>
<evidence type="ECO:0000313" key="10">
    <source>
        <dbReference type="EMBL" id="KAH0448272.1"/>
    </source>
</evidence>
<keyword evidence="4" id="KW-0132">Cell division</keyword>
<protein>
    <recommendedName>
        <fullName evidence="9">SOSEKI DIX-like domain-containing protein</fullName>
    </recommendedName>
</protein>
<gene>
    <name evidence="10" type="ORF">IEQ34_022072</name>
</gene>
<evidence type="ECO:0000256" key="1">
    <source>
        <dbReference type="ARBA" id="ARBA00004413"/>
    </source>
</evidence>
<feature type="domain" description="SOSEKI DIX-like" evidence="9">
    <location>
        <begin position="37"/>
        <end position="63"/>
    </location>
</feature>
<keyword evidence="5" id="KW-0472">Membrane</keyword>
<dbReference type="PANTHER" id="PTHR31083:SF6">
    <property type="entry name" value="PROTEIN SOSEKI 3"/>
    <property type="match status" value="1"/>
</dbReference>
<dbReference type="Pfam" id="PF06136">
    <property type="entry name" value="SOK"/>
    <property type="match status" value="1"/>
</dbReference>
<dbReference type="PANTHER" id="PTHR31083">
    <property type="entry name" value="UPSTREAM OF FLC PROTEIN (DUF966)"/>
    <property type="match status" value="1"/>
</dbReference>
<dbReference type="GO" id="GO:0051258">
    <property type="term" value="P:protein polymerization"/>
    <property type="evidence" value="ECO:0007669"/>
    <property type="project" value="UniProtKB-ARBA"/>
</dbReference>
<evidence type="ECO:0000256" key="5">
    <source>
        <dbReference type="ARBA" id="ARBA00023136"/>
    </source>
</evidence>
<dbReference type="EMBL" id="JAGFBR010000019">
    <property type="protein sequence ID" value="KAH0448272.1"/>
    <property type="molecule type" value="Genomic_DNA"/>
</dbReference>
<evidence type="ECO:0000256" key="2">
    <source>
        <dbReference type="ARBA" id="ARBA00022473"/>
    </source>
</evidence>
<organism evidence="10 11">
    <name type="scientific">Dendrobium chrysotoxum</name>
    <name type="common">Orchid</name>
    <dbReference type="NCBI Taxonomy" id="161865"/>
    <lineage>
        <taxon>Eukaryota</taxon>
        <taxon>Viridiplantae</taxon>
        <taxon>Streptophyta</taxon>
        <taxon>Embryophyta</taxon>
        <taxon>Tracheophyta</taxon>
        <taxon>Spermatophyta</taxon>
        <taxon>Magnoliopsida</taxon>
        <taxon>Liliopsida</taxon>
        <taxon>Asparagales</taxon>
        <taxon>Orchidaceae</taxon>
        <taxon>Epidendroideae</taxon>
        <taxon>Malaxideae</taxon>
        <taxon>Dendrobiinae</taxon>
        <taxon>Dendrobium</taxon>
    </lineage>
</organism>
<dbReference type="InterPro" id="IPR010369">
    <property type="entry name" value="SOK"/>
</dbReference>
<comment type="similarity">
    <text evidence="7">Belongs to the SOSEKI family.</text>
</comment>
<keyword evidence="6" id="KW-0131">Cell cycle</keyword>
<dbReference type="Proteomes" id="UP000775213">
    <property type="component" value="Unassembled WGS sequence"/>
</dbReference>
<dbReference type="GO" id="GO:0051301">
    <property type="term" value="P:cell division"/>
    <property type="evidence" value="ECO:0007669"/>
    <property type="project" value="UniProtKB-KW"/>
</dbReference>
<proteinExistence type="inferred from homology"/>
<accession>A0AAV7FWL7</accession>
<comment type="caution">
    <text evidence="10">The sequence shown here is derived from an EMBL/GenBank/DDBJ whole genome shotgun (WGS) entry which is preliminary data.</text>
</comment>
<dbReference type="GO" id="GO:0005886">
    <property type="term" value="C:plasma membrane"/>
    <property type="evidence" value="ECO:0007669"/>
    <property type="project" value="UniProtKB-SubCell"/>
</dbReference>
<dbReference type="InterPro" id="IPR048351">
    <property type="entry name" value="SOK_DIX"/>
</dbReference>
<comment type="subcellular location">
    <subcellularLocation>
        <location evidence="1">Cell membrane</location>
        <topology evidence="1">Peripheral membrane protein</topology>
        <orientation evidence="1">Cytoplasmic side</orientation>
    </subcellularLocation>
</comment>
<dbReference type="AlphaFoldDB" id="A0AAV7FWL7"/>
<evidence type="ECO:0000259" key="9">
    <source>
        <dbReference type="Pfam" id="PF06136"/>
    </source>
</evidence>
<evidence type="ECO:0000256" key="3">
    <source>
        <dbReference type="ARBA" id="ARBA00022475"/>
    </source>
</evidence>
<evidence type="ECO:0000256" key="4">
    <source>
        <dbReference type="ARBA" id="ARBA00022618"/>
    </source>
</evidence>
<feature type="region of interest" description="Disordered" evidence="8">
    <location>
        <begin position="1"/>
        <end position="33"/>
    </location>
</feature>
<keyword evidence="3" id="KW-1003">Cell membrane</keyword>
<sequence>MEGRVRRNGLRVSPERSNVWMEPSPKHQMQRQQGGKVPVVYYLCKNRHLEHPHFIEVPLSSPSPTVSLLPPVAMDSHRLPRTVIDPKLKRPAALFPTLHQTAIPPAQSYSRQPLASDLQLFTPLVAASSPNQQPSPAISAAFTSTPGINNISINQNLDV</sequence>